<comment type="caution">
    <text evidence="9">The sequence shown here is derived from an EMBL/GenBank/DDBJ whole genome shotgun (WGS) entry which is preliminary data.</text>
</comment>
<dbReference type="PANTHER" id="PTHR23517">
    <property type="entry name" value="RESISTANCE PROTEIN MDTM, PUTATIVE-RELATED-RELATED"/>
    <property type="match status" value="1"/>
</dbReference>
<feature type="domain" description="Major facilitator superfamily (MFS) profile" evidence="8">
    <location>
        <begin position="3"/>
        <end position="411"/>
    </location>
</feature>
<comment type="subcellular location">
    <subcellularLocation>
        <location evidence="1">Cell membrane</location>
        <topology evidence="1">Multi-pass membrane protein</topology>
    </subcellularLocation>
</comment>
<name>D6U5G3_KTERA</name>
<protein>
    <submittedName>
        <fullName evidence="9">Major facilitator superfamily MFS_1</fullName>
    </submittedName>
</protein>
<dbReference type="PROSITE" id="PS50850">
    <property type="entry name" value="MFS"/>
    <property type="match status" value="1"/>
</dbReference>
<feature type="transmembrane region" description="Helical" evidence="7">
    <location>
        <begin position="320"/>
        <end position="345"/>
    </location>
</feature>
<dbReference type="eggNOG" id="COG2211">
    <property type="taxonomic scope" value="Bacteria"/>
</dbReference>
<dbReference type="AlphaFoldDB" id="D6U5G3"/>
<dbReference type="InterPro" id="IPR001958">
    <property type="entry name" value="Tet-R_TetA/multi-R_MdtG-like"/>
</dbReference>
<dbReference type="GO" id="GO:0022857">
    <property type="term" value="F:transmembrane transporter activity"/>
    <property type="evidence" value="ECO:0007669"/>
    <property type="project" value="InterPro"/>
</dbReference>
<evidence type="ECO:0000256" key="4">
    <source>
        <dbReference type="ARBA" id="ARBA00022692"/>
    </source>
</evidence>
<feature type="transmembrane region" description="Helical" evidence="7">
    <location>
        <begin position="258"/>
        <end position="282"/>
    </location>
</feature>
<evidence type="ECO:0000256" key="5">
    <source>
        <dbReference type="ARBA" id="ARBA00022989"/>
    </source>
</evidence>
<keyword evidence="2" id="KW-0813">Transport</keyword>
<dbReference type="InParanoid" id="D6U5G3"/>
<dbReference type="EMBL" id="ADVG01000004">
    <property type="protein sequence ID" value="EFH81743.1"/>
    <property type="molecule type" value="Genomic_DNA"/>
</dbReference>
<dbReference type="PANTHER" id="PTHR23517:SF2">
    <property type="entry name" value="MULTIDRUG RESISTANCE PROTEIN MDTH"/>
    <property type="match status" value="1"/>
</dbReference>
<dbReference type="Pfam" id="PF07690">
    <property type="entry name" value="MFS_1"/>
    <property type="match status" value="1"/>
</dbReference>
<keyword evidence="6 7" id="KW-0472">Membrane</keyword>
<gene>
    <name evidence="9" type="ORF">Krac_2490</name>
</gene>
<evidence type="ECO:0000256" key="7">
    <source>
        <dbReference type="SAM" id="Phobius"/>
    </source>
</evidence>
<keyword evidence="3" id="KW-1003">Cell membrane</keyword>
<dbReference type="GO" id="GO:0005886">
    <property type="term" value="C:plasma membrane"/>
    <property type="evidence" value="ECO:0007669"/>
    <property type="project" value="UniProtKB-SubCell"/>
</dbReference>
<dbReference type="STRING" id="485913.Krac_2490"/>
<dbReference type="Gene3D" id="1.20.1250.20">
    <property type="entry name" value="MFS general substrate transporter like domains"/>
    <property type="match status" value="2"/>
</dbReference>
<feature type="transmembrane region" description="Helical" evidence="7">
    <location>
        <begin position="385"/>
        <end position="405"/>
    </location>
</feature>
<evidence type="ECO:0000256" key="1">
    <source>
        <dbReference type="ARBA" id="ARBA00004651"/>
    </source>
</evidence>
<dbReference type="SUPFAM" id="SSF103473">
    <property type="entry name" value="MFS general substrate transporter"/>
    <property type="match status" value="1"/>
</dbReference>
<feature type="transmembrane region" description="Helical" evidence="7">
    <location>
        <begin position="94"/>
        <end position="116"/>
    </location>
</feature>
<sequence length="433" mass="46607">MRGREALVLAFLIDALGTGLYQPFSLLYFQKIAQLDLPAIGVALTVATILTLPMNPITGSLVDRFGARRLVVVSQLLQVIGFLGYLFVRTIPLLFAMAFLVTAGNRIFYASATTLIAEVAGHDERDRWFGFVGVTQNIGLIVGGLLAGLIVTFGGSNGYRALILANVCSFLLMALALCWRRAAHQPNGQVEDLSRDRVEGLPDDSLRGRALADGRVGYRVVLADRPFLVLVACNVVFALCPLMMSLGLPIYATETLKLSTATVGALFAFNSLLVICTQTVTVRLLESFRRTRSLLVACLLWIVGCLLFALAPLIPSVLLIPSLFGAVAIYTFAGMIAGSISAALAATSSPVHTLGRYMALFELAWGIAGAIAPAMFAWLNAAGPSRTWIALMGPVLIVGPLLLWLEAHLSVRALYARRPVEMRSGKQVARRSE</sequence>
<feature type="transmembrane region" description="Helical" evidence="7">
    <location>
        <begin position="227"/>
        <end position="252"/>
    </location>
</feature>
<dbReference type="RefSeq" id="WP_007919289.1">
    <property type="nucleotide sequence ID" value="NZ_ADVG01000004.1"/>
</dbReference>
<keyword evidence="4 7" id="KW-0812">Transmembrane</keyword>
<feature type="transmembrane region" description="Helical" evidence="7">
    <location>
        <begin position="159"/>
        <end position="179"/>
    </location>
</feature>
<feature type="transmembrane region" description="Helical" evidence="7">
    <location>
        <begin position="37"/>
        <end position="58"/>
    </location>
</feature>
<keyword evidence="5 7" id="KW-1133">Transmembrane helix</keyword>
<organism evidence="9 10">
    <name type="scientific">Ktedonobacter racemifer DSM 44963</name>
    <dbReference type="NCBI Taxonomy" id="485913"/>
    <lineage>
        <taxon>Bacteria</taxon>
        <taxon>Bacillati</taxon>
        <taxon>Chloroflexota</taxon>
        <taxon>Ktedonobacteria</taxon>
        <taxon>Ktedonobacterales</taxon>
        <taxon>Ktedonobacteraceae</taxon>
        <taxon>Ktedonobacter</taxon>
    </lineage>
</organism>
<evidence type="ECO:0000313" key="9">
    <source>
        <dbReference type="EMBL" id="EFH81743.1"/>
    </source>
</evidence>
<feature type="transmembrane region" description="Helical" evidence="7">
    <location>
        <begin position="294"/>
        <end position="314"/>
    </location>
</feature>
<evidence type="ECO:0000313" key="10">
    <source>
        <dbReference type="Proteomes" id="UP000004508"/>
    </source>
</evidence>
<dbReference type="InterPro" id="IPR020846">
    <property type="entry name" value="MFS_dom"/>
</dbReference>
<dbReference type="Proteomes" id="UP000004508">
    <property type="component" value="Unassembled WGS sequence"/>
</dbReference>
<evidence type="ECO:0000256" key="2">
    <source>
        <dbReference type="ARBA" id="ARBA00022448"/>
    </source>
</evidence>
<evidence type="ECO:0000256" key="6">
    <source>
        <dbReference type="ARBA" id="ARBA00023136"/>
    </source>
</evidence>
<feature type="transmembrane region" description="Helical" evidence="7">
    <location>
        <begin position="70"/>
        <end position="88"/>
    </location>
</feature>
<dbReference type="InterPro" id="IPR011701">
    <property type="entry name" value="MFS"/>
</dbReference>
<dbReference type="PRINTS" id="PR01035">
    <property type="entry name" value="TCRTETA"/>
</dbReference>
<dbReference type="InterPro" id="IPR036259">
    <property type="entry name" value="MFS_trans_sf"/>
</dbReference>
<evidence type="ECO:0000256" key="3">
    <source>
        <dbReference type="ARBA" id="ARBA00022475"/>
    </source>
</evidence>
<evidence type="ECO:0000259" key="8">
    <source>
        <dbReference type="PROSITE" id="PS50850"/>
    </source>
</evidence>
<reference evidence="9 10" key="1">
    <citation type="journal article" date="2011" name="Stand. Genomic Sci.">
        <title>Non-contiguous finished genome sequence and contextual data of the filamentous soil bacterium Ktedonobacter racemifer type strain (SOSP1-21).</title>
        <authorList>
            <person name="Chang Y.J."/>
            <person name="Land M."/>
            <person name="Hauser L."/>
            <person name="Chertkov O."/>
            <person name="Del Rio T.G."/>
            <person name="Nolan M."/>
            <person name="Copeland A."/>
            <person name="Tice H."/>
            <person name="Cheng J.F."/>
            <person name="Lucas S."/>
            <person name="Han C."/>
            <person name="Goodwin L."/>
            <person name="Pitluck S."/>
            <person name="Ivanova N."/>
            <person name="Ovchinikova G."/>
            <person name="Pati A."/>
            <person name="Chen A."/>
            <person name="Palaniappan K."/>
            <person name="Mavromatis K."/>
            <person name="Liolios K."/>
            <person name="Brettin T."/>
            <person name="Fiebig A."/>
            <person name="Rohde M."/>
            <person name="Abt B."/>
            <person name="Goker M."/>
            <person name="Detter J.C."/>
            <person name="Woyke T."/>
            <person name="Bristow J."/>
            <person name="Eisen J.A."/>
            <person name="Markowitz V."/>
            <person name="Hugenholtz P."/>
            <person name="Kyrpides N.C."/>
            <person name="Klenk H.P."/>
            <person name="Lapidus A."/>
        </authorList>
    </citation>
    <scope>NUCLEOTIDE SEQUENCE [LARGE SCALE GENOMIC DNA]</scope>
    <source>
        <strain evidence="10">DSM 44963</strain>
    </source>
</reference>
<accession>D6U5G3</accession>
<feature type="transmembrane region" description="Helical" evidence="7">
    <location>
        <begin position="357"/>
        <end position="379"/>
    </location>
</feature>
<feature type="transmembrane region" description="Helical" evidence="7">
    <location>
        <begin position="128"/>
        <end position="153"/>
    </location>
</feature>
<dbReference type="InterPro" id="IPR050171">
    <property type="entry name" value="MFS_Transporters"/>
</dbReference>
<keyword evidence="10" id="KW-1185">Reference proteome</keyword>
<proteinExistence type="predicted"/>